<dbReference type="OrthoDB" id="2019572at2759"/>
<dbReference type="Proteomes" id="UP000325577">
    <property type="component" value="Linkage Group LG12"/>
</dbReference>
<name>A0A5J5BIA5_9ASTE</name>
<comment type="subcellular location">
    <subcellularLocation>
        <location evidence="1">Membrane</location>
        <topology evidence="1">Single-pass type II membrane protein</topology>
    </subcellularLocation>
</comment>
<keyword evidence="4" id="KW-0472">Membrane</keyword>
<dbReference type="PANTHER" id="PTHR45719:SF11">
    <property type="entry name" value="OS01G0121800 PROTEIN"/>
    <property type="match status" value="1"/>
</dbReference>
<sequence length="373" mass="42298">MRVPAKGPRYPPVLSYWIFGSKGESNKILRLLRAVYHPRNQYLLELDADSSDYERKELALSVQSERLFRAFGNVNVVGKSYGFNHMGSSALAATLHAAALLLKINAHWDWFITLSASDYPLMTQDDLLHAFTFLPRDLNFIDYTSNTGWQERQNINQIVVDLSLYFEQNIPMFYAVEPRATPDAFKIFGGSPWMILSRSFMEYCVNGWDNLPRKLLMYFNNVAYPLESYFHTVICNSAEFQNTTVDNDLRYVIGDTPTNEGLQVLNMPLYENMVASGSVFARPFKEGDPVLQKLDKSVLNRPAEGVVPGKWCLDQGMNASLKSPKADQKDFCSNWGDINSIKPGFYGLKLGNFLSKLAAKGRLRTNHCYSNDG</sequence>
<evidence type="ECO:0000313" key="7">
    <source>
        <dbReference type="Proteomes" id="UP000325577"/>
    </source>
</evidence>
<evidence type="ECO:0000256" key="5">
    <source>
        <dbReference type="ARBA" id="ARBA00023180"/>
    </source>
</evidence>
<protein>
    <submittedName>
        <fullName evidence="6">Uncharacterized protein</fullName>
    </submittedName>
</protein>
<keyword evidence="5" id="KW-0325">Glycoprotein</keyword>
<keyword evidence="7" id="KW-1185">Reference proteome</keyword>
<dbReference type="Pfam" id="PF02485">
    <property type="entry name" value="Branch"/>
    <property type="match status" value="1"/>
</dbReference>
<dbReference type="InterPro" id="IPR003406">
    <property type="entry name" value="Glyco_trans_14"/>
</dbReference>
<keyword evidence="3" id="KW-0808">Transferase</keyword>
<dbReference type="AlphaFoldDB" id="A0A5J5BIA5"/>
<reference evidence="6 7" key="1">
    <citation type="submission" date="2019-09" db="EMBL/GenBank/DDBJ databases">
        <title>A chromosome-level genome assembly of the Chinese tupelo Nyssa sinensis.</title>
        <authorList>
            <person name="Yang X."/>
            <person name="Kang M."/>
            <person name="Yang Y."/>
            <person name="Xiong H."/>
            <person name="Wang M."/>
            <person name="Zhang Z."/>
            <person name="Wang Z."/>
            <person name="Wu H."/>
            <person name="Ma T."/>
            <person name="Liu J."/>
            <person name="Xi Z."/>
        </authorList>
    </citation>
    <scope>NUCLEOTIDE SEQUENCE [LARGE SCALE GENOMIC DNA]</scope>
    <source>
        <strain evidence="6">J267</strain>
        <tissue evidence="6">Leaf</tissue>
    </source>
</reference>
<accession>A0A5J5BIA5</accession>
<evidence type="ECO:0000256" key="3">
    <source>
        <dbReference type="ARBA" id="ARBA00022679"/>
    </source>
</evidence>
<keyword evidence="2" id="KW-0328">Glycosyltransferase</keyword>
<evidence type="ECO:0000256" key="1">
    <source>
        <dbReference type="ARBA" id="ARBA00004606"/>
    </source>
</evidence>
<evidence type="ECO:0000256" key="2">
    <source>
        <dbReference type="ARBA" id="ARBA00022676"/>
    </source>
</evidence>
<evidence type="ECO:0000313" key="6">
    <source>
        <dbReference type="EMBL" id="KAA8541537.1"/>
    </source>
</evidence>
<evidence type="ECO:0000256" key="4">
    <source>
        <dbReference type="ARBA" id="ARBA00023136"/>
    </source>
</evidence>
<proteinExistence type="predicted"/>
<organism evidence="6 7">
    <name type="scientific">Nyssa sinensis</name>
    <dbReference type="NCBI Taxonomy" id="561372"/>
    <lineage>
        <taxon>Eukaryota</taxon>
        <taxon>Viridiplantae</taxon>
        <taxon>Streptophyta</taxon>
        <taxon>Embryophyta</taxon>
        <taxon>Tracheophyta</taxon>
        <taxon>Spermatophyta</taxon>
        <taxon>Magnoliopsida</taxon>
        <taxon>eudicotyledons</taxon>
        <taxon>Gunneridae</taxon>
        <taxon>Pentapetalae</taxon>
        <taxon>asterids</taxon>
        <taxon>Cornales</taxon>
        <taxon>Nyssaceae</taxon>
        <taxon>Nyssa</taxon>
    </lineage>
</organism>
<dbReference type="GO" id="GO:0015020">
    <property type="term" value="F:glucuronosyltransferase activity"/>
    <property type="evidence" value="ECO:0007669"/>
    <property type="project" value="InterPro"/>
</dbReference>
<dbReference type="GO" id="GO:0016020">
    <property type="term" value="C:membrane"/>
    <property type="evidence" value="ECO:0007669"/>
    <property type="project" value="UniProtKB-SubCell"/>
</dbReference>
<dbReference type="PANTHER" id="PTHR45719">
    <property type="entry name" value="GLYCOSYLTRANSFERASE"/>
    <property type="match status" value="1"/>
</dbReference>
<dbReference type="InterPro" id="IPR044610">
    <property type="entry name" value="GLCAT14A/B/C"/>
</dbReference>
<dbReference type="EMBL" id="CM018035">
    <property type="protein sequence ID" value="KAA8541537.1"/>
    <property type="molecule type" value="Genomic_DNA"/>
</dbReference>
<gene>
    <name evidence="6" type="ORF">F0562_022689</name>
</gene>